<evidence type="ECO:0000259" key="1">
    <source>
        <dbReference type="Pfam" id="PF07859"/>
    </source>
</evidence>
<comment type="caution">
    <text evidence="2">The sequence shown here is derived from an EMBL/GenBank/DDBJ whole genome shotgun (WGS) entry which is preliminary data.</text>
</comment>
<dbReference type="PANTHER" id="PTHR23024">
    <property type="entry name" value="ARYLACETAMIDE DEACETYLASE"/>
    <property type="match status" value="1"/>
</dbReference>
<keyword evidence="3" id="KW-1185">Reference proteome</keyword>
<protein>
    <recommendedName>
        <fullName evidence="1">Alpha/beta hydrolase fold-3 domain-containing protein</fullName>
    </recommendedName>
</protein>
<dbReference type="Proteomes" id="UP000886520">
    <property type="component" value="Chromosome 2"/>
</dbReference>
<organism evidence="2 3">
    <name type="scientific">Adiantum capillus-veneris</name>
    <name type="common">Maidenhair fern</name>
    <dbReference type="NCBI Taxonomy" id="13818"/>
    <lineage>
        <taxon>Eukaryota</taxon>
        <taxon>Viridiplantae</taxon>
        <taxon>Streptophyta</taxon>
        <taxon>Embryophyta</taxon>
        <taxon>Tracheophyta</taxon>
        <taxon>Polypodiopsida</taxon>
        <taxon>Polypodiidae</taxon>
        <taxon>Polypodiales</taxon>
        <taxon>Pteridineae</taxon>
        <taxon>Pteridaceae</taxon>
        <taxon>Vittarioideae</taxon>
        <taxon>Adiantum</taxon>
    </lineage>
</organism>
<dbReference type="InterPro" id="IPR050466">
    <property type="entry name" value="Carboxylest/Gibb_receptor"/>
</dbReference>
<dbReference type="OrthoDB" id="408631at2759"/>
<feature type="domain" description="Alpha/beta hydrolase fold-3" evidence="1">
    <location>
        <begin position="77"/>
        <end position="291"/>
    </location>
</feature>
<dbReference type="GO" id="GO:0016787">
    <property type="term" value="F:hydrolase activity"/>
    <property type="evidence" value="ECO:0007669"/>
    <property type="project" value="InterPro"/>
</dbReference>
<dbReference type="InterPro" id="IPR013094">
    <property type="entry name" value="AB_hydrolase_3"/>
</dbReference>
<dbReference type="Pfam" id="PF07859">
    <property type="entry name" value="Abhydrolase_3"/>
    <property type="match status" value="1"/>
</dbReference>
<name>A0A9D4VB29_ADICA</name>
<dbReference type="SUPFAM" id="SSF53474">
    <property type="entry name" value="alpha/beta-Hydrolases"/>
    <property type="match status" value="1"/>
</dbReference>
<dbReference type="EMBL" id="JABFUD020000003">
    <property type="protein sequence ID" value="KAI5082446.1"/>
    <property type="molecule type" value="Genomic_DNA"/>
</dbReference>
<dbReference type="Gene3D" id="3.40.50.1820">
    <property type="entry name" value="alpha/beta hydrolase"/>
    <property type="match status" value="1"/>
</dbReference>
<reference evidence="2" key="1">
    <citation type="submission" date="2021-01" db="EMBL/GenBank/DDBJ databases">
        <title>Adiantum capillus-veneris genome.</title>
        <authorList>
            <person name="Fang Y."/>
            <person name="Liao Q."/>
        </authorList>
    </citation>
    <scope>NUCLEOTIDE SEQUENCE</scope>
    <source>
        <strain evidence="2">H3</strain>
        <tissue evidence="2">Leaf</tissue>
    </source>
</reference>
<dbReference type="InterPro" id="IPR029058">
    <property type="entry name" value="AB_hydrolase_fold"/>
</dbReference>
<evidence type="ECO:0000313" key="3">
    <source>
        <dbReference type="Proteomes" id="UP000886520"/>
    </source>
</evidence>
<evidence type="ECO:0000313" key="2">
    <source>
        <dbReference type="EMBL" id="KAI5082446.1"/>
    </source>
</evidence>
<dbReference type="AlphaFoldDB" id="A0A9D4VB29"/>
<dbReference type="PANTHER" id="PTHR23024:SF24">
    <property type="entry name" value="ALPHA_BETA HYDROLASE FOLD-3 DOMAIN-CONTAINING PROTEIN"/>
    <property type="match status" value="1"/>
</dbReference>
<proteinExistence type="predicted"/>
<sequence length="318" mass="35467">MELPWQRRLTLKVRNWLVVRSDGSSNLRMASLLDRLVPAQTKQGVAAQDVVIDDNTGVWVRVFRPVEEGSGQQRPVMFYFHGGGFCMFSANSQFADCFGRYLSRTYGAIVVSVDYRKTPKHRYPAAYEDCEAALRWAVGKLQVGDLSRCVLVGESAGGNIVHHVACRAAFDPALEGRLKVVGNVALFPFFGGEERTEGEIELSNAPMLNYIMADRAWYDFLPAGANRDHPAANVLAPGAPDLRSIPLGPFFVCAGDRDCLKDYQVRYAEALRELGKEVQFKMYKGGIHCFHVFPEIKLTAQLLSDLQGFVRSRLSHES</sequence>
<gene>
    <name evidence="2" type="ORF">GOP47_0002189</name>
</gene>
<accession>A0A9D4VB29</accession>